<dbReference type="FunFam" id="3.50.40.10:FF:000001">
    <property type="entry name" value="Phenylalanine--tRNA ligase beta subunit"/>
    <property type="match status" value="1"/>
</dbReference>
<feature type="binding site" evidence="15">
    <location>
        <position position="464"/>
    </location>
    <ligand>
        <name>Mg(2+)</name>
        <dbReference type="ChEBI" id="CHEBI:18420"/>
        <note>shared with alpha subunit</note>
    </ligand>
</feature>
<dbReference type="PROSITE" id="PS51483">
    <property type="entry name" value="B5"/>
    <property type="match status" value="1"/>
</dbReference>
<dbReference type="InterPro" id="IPR020825">
    <property type="entry name" value="Phe-tRNA_synthase-like_B3/B4"/>
</dbReference>
<evidence type="ECO:0000256" key="13">
    <source>
        <dbReference type="ARBA" id="ARBA00023146"/>
    </source>
</evidence>
<evidence type="ECO:0000256" key="15">
    <source>
        <dbReference type="HAMAP-Rule" id="MF_00283"/>
    </source>
</evidence>
<dbReference type="Gene3D" id="3.30.70.380">
    <property type="entry name" value="Ferrodoxin-fold anticodon-binding domain"/>
    <property type="match status" value="1"/>
</dbReference>
<dbReference type="InterPro" id="IPR004532">
    <property type="entry name" value="Phe-tRNA-ligase_IIc_bsu_bact"/>
</dbReference>
<dbReference type="GO" id="GO:0000049">
    <property type="term" value="F:tRNA binding"/>
    <property type="evidence" value="ECO:0007669"/>
    <property type="project" value="UniProtKB-UniRule"/>
</dbReference>
<dbReference type="Pfam" id="PF01588">
    <property type="entry name" value="tRNA_bind"/>
    <property type="match status" value="1"/>
</dbReference>
<dbReference type="NCBIfam" id="TIGR00472">
    <property type="entry name" value="pheT_bact"/>
    <property type="match status" value="1"/>
</dbReference>
<dbReference type="Gene3D" id="3.30.930.10">
    <property type="entry name" value="Bira Bifunctional Protein, Domain 2"/>
    <property type="match status" value="1"/>
</dbReference>
<dbReference type="RefSeq" id="WP_008735169.1">
    <property type="nucleotide sequence ID" value="NZ_CP004387.1"/>
</dbReference>
<dbReference type="SUPFAM" id="SSF55681">
    <property type="entry name" value="Class II aaRS and biotin synthetases"/>
    <property type="match status" value="1"/>
</dbReference>
<dbReference type="InterPro" id="IPR002547">
    <property type="entry name" value="tRNA-bd_dom"/>
</dbReference>
<dbReference type="PANTHER" id="PTHR10947:SF0">
    <property type="entry name" value="PHENYLALANINE--TRNA LIGASE BETA SUBUNIT"/>
    <property type="match status" value="1"/>
</dbReference>
<keyword evidence="5 16" id="KW-0820">tRNA-binding</keyword>
<dbReference type="NCBIfam" id="NF045760">
    <property type="entry name" value="YtpR"/>
    <property type="match status" value="1"/>
</dbReference>
<accession>A0A0B4XN50</accession>
<proteinExistence type="inferred from homology"/>
<dbReference type="SMART" id="SM00873">
    <property type="entry name" value="B3_4"/>
    <property type="match status" value="1"/>
</dbReference>
<dbReference type="PANTHER" id="PTHR10947">
    <property type="entry name" value="PHENYLALANYL-TRNA SYNTHETASE BETA CHAIN AND LEUCINE-RICH REPEAT-CONTAINING PROTEIN 47"/>
    <property type="match status" value="1"/>
</dbReference>
<keyword evidence="13 15" id="KW-0030">Aminoacyl-tRNA synthetase</keyword>
<dbReference type="Proteomes" id="UP000006764">
    <property type="component" value="Chromosome"/>
</dbReference>
<evidence type="ECO:0000313" key="20">
    <source>
        <dbReference type="EMBL" id="AJD48486.1"/>
    </source>
</evidence>
<evidence type="ECO:0000256" key="11">
    <source>
        <dbReference type="ARBA" id="ARBA00022884"/>
    </source>
</evidence>
<dbReference type="InterPro" id="IPR005146">
    <property type="entry name" value="B3/B4_tRNA-bd"/>
</dbReference>
<evidence type="ECO:0000259" key="17">
    <source>
        <dbReference type="PROSITE" id="PS50886"/>
    </source>
</evidence>
<keyword evidence="11 16" id="KW-0694">RNA-binding</keyword>
<dbReference type="FunFam" id="2.40.50.140:FF:000045">
    <property type="entry name" value="Phenylalanine--tRNA ligase beta subunit"/>
    <property type="match status" value="1"/>
</dbReference>
<evidence type="ECO:0000256" key="5">
    <source>
        <dbReference type="ARBA" id="ARBA00022555"/>
    </source>
</evidence>
<evidence type="ECO:0000256" key="4">
    <source>
        <dbReference type="ARBA" id="ARBA00022490"/>
    </source>
</evidence>
<dbReference type="SUPFAM" id="SSF54991">
    <property type="entry name" value="Anticodon-binding domain of PheRS"/>
    <property type="match status" value="1"/>
</dbReference>
<dbReference type="InterPro" id="IPR045060">
    <property type="entry name" value="Phe-tRNA-ligase_IIc_bsu"/>
</dbReference>
<dbReference type="SUPFAM" id="SSF50249">
    <property type="entry name" value="Nucleic acid-binding proteins"/>
    <property type="match status" value="1"/>
</dbReference>
<evidence type="ECO:0000256" key="16">
    <source>
        <dbReference type="PROSITE-ProRule" id="PRU00209"/>
    </source>
</evidence>
<evidence type="ECO:0000313" key="21">
    <source>
        <dbReference type="Proteomes" id="UP000006764"/>
    </source>
</evidence>
<protein>
    <recommendedName>
        <fullName evidence="15">Phenylalanine--tRNA ligase beta subunit</fullName>
        <ecNumber evidence="15">6.1.1.20</ecNumber>
    </recommendedName>
    <alternativeName>
        <fullName evidence="15">Phenylalanyl-tRNA synthetase beta subunit</fullName>
        <shortName evidence="15">PheRS</shortName>
    </alternativeName>
</protein>
<keyword evidence="9 15" id="KW-0067">ATP-binding</keyword>
<comment type="subcellular location">
    <subcellularLocation>
        <location evidence="1 15">Cytoplasm</location>
    </subcellularLocation>
</comment>
<dbReference type="FunFam" id="3.30.70.380:FF:000001">
    <property type="entry name" value="Phenylalanine--tRNA ligase beta subunit"/>
    <property type="match status" value="1"/>
</dbReference>
<dbReference type="FunFam" id="3.30.56.10:FF:000002">
    <property type="entry name" value="Phenylalanine--tRNA ligase beta subunit"/>
    <property type="match status" value="1"/>
</dbReference>
<dbReference type="EMBL" id="CP004387">
    <property type="protein sequence ID" value="AJD48486.1"/>
    <property type="molecule type" value="Genomic_DNA"/>
</dbReference>
<feature type="binding site" evidence="15">
    <location>
        <position position="463"/>
    </location>
    <ligand>
        <name>Mg(2+)</name>
        <dbReference type="ChEBI" id="CHEBI:18420"/>
        <note>shared with alpha subunit</note>
    </ligand>
</feature>
<dbReference type="SUPFAM" id="SSF56037">
    <property type="entry name" value="PheT/TilS domain"/>
    <property type="match status" value="1"/>
</dbReference>
<feature type="domain" description="FDX-ACB" evidence="18">
    <location>
        <begin position="698"/>
        <end position="791"/>
    </location>
</feature>
<dbReference type="GO" id="GO:0005524">
    <property type="term" value="F:ATP binding"/>
    <property type="evidence" value="ECO:0007669"/>
    <property type="project" value="UniProtKB-UniRule"/>
</dbReference>
<evidence type="ECO:0000256" key="8">
    <source>
        <dbReference type="ARBA" id="ARBA00022741"/>
    </source>
</evidence>
<dbReference type="InterPro" id="IPR005147">
    <property type="entry name" value="tRNA_synthase_B5-dom"/>
</dbReference>
<dbReference type="Pfam" id="PF17759">
    <property type="entry name" value="tRNA_synthFbeta"/>
    <property type="match status" value="1"/>
</dbReference>
<comment type="subunit">
    <text evidence="3 15">Tetramer of two alpha and two beta subunits.</text>
</comment>
<evidence type="ECO:0000259" key="18">
    <source>
        <dbReference type="PROSITE" id="PS51447"/>
    </source>
</evidence>
<dbReference type="Pfam" id="PF03484">
    <property type="entry name" value="B5"/>
    <property type="match status" value="1"/>
</dbReference>
<dbReference type="AlphaFoldDB" id="A0A0B4XN50"/>
<dbReference type="Pfam" id="PF03483">
    <property type="entry name" value="B3_4"/>
    <property type="match status" value="1"/>
</dbReference>
<dbReference type="SUPFAM" id="SSF46955">
    <property type="entry name" value="Putative DNA-binding domain"/>
    <property type="match status" value="1"/>
</dbReference>
<dbReference type="EC" id="6.1.1.20" evidence="15"/>
<keyword evidence="6 15" id="KW-0436">Ligase</keyword>
<evidence type="ECO:0000256" key="14">
    <source>
        <dbReference type="ARBA" id="ARBA00049255"/>
    </source>
</evidence>
<keyword evidence="21" id="KW-1185">Reference proteome</keyword>
<keyword evidence="7 15" id="KW-0479">Metal-binding</keyword>
<dbReference type="GO" id="GO:0009328">
    <property type="term" value="C:phenylalanine-tRNA ligase complex"/>
    <property type="evidence" value="ECO:0007669"/>
    <property type="project" value="TreeGrafter"/>
</dbReference>
<dbReference type="CDD" id="cd02796">
    <property type="entry name" value="tRNA_bind_bactPheRS"/>
    <property type="match status" value="1"/>
</dbReference>
<reference evidence="20 21" key="1">
    <citation type="journal article" date="2012" name="J. Bacteriol.">
        <title>Genome sequence of an alkane-degrading bacterium, Alcanivorax pacificus type strain W11-5, isolated from deep sea sediment.</title>
        <authorList>
            <person name="Lai Q."/>
            <person name="Shao Z."/>
        </authorList>
    </citation>
    <scope>NUCLEOTIDE SEQUENCE [LARGE SCALE GENOMIC DNA]</scope>
    <source>
        <strain evidence="20 21">W11-5</strain>
    </source>
</reference>
<dbReference type="InterPro" id="IPR045864">
    <property type="entry name" value="aa-tRNA-synth_II/BPL/LPL"/>
</dbReference>
<keyword evidence="10 15" id="KW-0460">Magnesium</keyword>
<dbReference type="Gene3D" id="3.50.40.10">
    <property type="entry name" value="Phenylalanyl-trna Synthetase, Chain B, domain 3"/>
    <property type="match status" value="1"/>
</dbReference>
<dbReference type="Pfam" id="PF03147">
    <property type="entry name" value="FDX-ACB"/>
    <property type="match status" value="1"/>
</dbReference>
<name>A0A0B4XN50_9GAMM</name>
<dbReference type="InterPro" id="IPR009061">
    <property type="entry name" value="DNA-bd_dom_put_sf"/>
</dbReference>
<dbReference type="Gene3D" id="2.40.50.140">
    <property type="entry name" value="Nucleic acid-binding proteins"/>
    <property type="match status" value="1"/>
</dbReference>
<dbReference type="InterPro" id="IPR041616">
    <property type="entry name" value="PheRS_beta_core"/>
</dbReference>
<sequence length="792" mass="85247">MRFNESWLREWANPALDTGALMHQLTMAGLEVDGVEPAAAPFTGVVVAEVRETAPHPDADKLTLCQVFDGSGTFPVVCGAPNVRPGLRVPFARVGAVLPGDFRIKSAKLRGQPSEGMLCGASELGLEDLIDGLLELPADAPVGTDIREYLSLDDNIIEVDLTPNRADCLSVRGIAREVSVLNRVPFNEPAIAPVPPTLDDTFPVTVSAPEACPRYLGRVIRGINPAAQTPLWMVERLRRAGLRPIDPVVDVTNYVLLELGQPMHAFDLGKLNGAVDVRLSREGEKLALLDGQEITLRDGSLLITDASGPIAMAGVMGGAGSSVTDATRDLFLEAAFFAPLAIAGKARSYGLHTDSSHRFERGVDPALQALAMERATALILDIAGGQAGPVTEVASGAHLPQPAEIALSAGRVEALLGIALPVSDIADILERLGMHINETGAGQWTVRAPSWRFDMAIEQDLVEDLARVYGYDRLPSRLPAIQGGGAAQTETLLSARHLSDLMCARGYLEAITYTFVDPAMQQALAPSLPPLALANPISSELAVMRTTLWAGLLTTAQRNLNRQVARLRLFEQGLRFVPQGGDALLQEPMLAGLVYGNARPQHFDDKARKADFFDVKADVEALLAAGGRTGFRFEAADNDVLHPGQSARISLDGEEAGWLGRLHPALAAKLDLPKDIYLFELRKAAIEQAKVPKFSELSDQPAVRRDLAFVVPEEVPAGALLEAVRNACDARLREVRLFDVYQGDGIEKGRKSLALGLTFQERSRTLREAEISDLIAGVVSQLKQEFNASLRE</sequence>
<comment type="cofactor">
    <cofactor evidence="15">
        <name>Mg(2+)</name>
        <dbReference type="ChEBI" id="CHEBI:18420"/>
    </cofactor>
    <text evidence="15">Binds 2 magnesium ions per tetramer.</text>
</comment>
<evidence type="ECO:0000256" key="6">
    <source>
        <dbReference type="ARBA" id="ARBA00022598"/>
    </source>
</evidence>
<evidence type="ECO:0000256" key="12">
    <source>
        <dbReference type="ARBA" id="ARBA00022917"/>
    </source>
</evidence>
<dbReference type="FunFam" id="3.30.930.10:FF:000022">
    <property type="entry name" value="Phenylalanine--tRNA ligase beta subunit"/>
    <property type="match status" value="1"/>
</dbReference>
<feature type="domain" description="B5" evidence="19">
    <location>
        <begin position="400"/>
        <end position="476"/>
    </location>
</feature>
<dbReference type="CDD" id="cd00769">
    <property type="entry name" value="PheRS_beta_core"/>
    <property type="match status" value="1"/>
</dbReference>
<evidence type="ECO:0000256" key="7">
    <source>
        <dbReference type="ARBA" id="ARBA00022723"/>
    </source>
</evidence>
<dbReference type="InterPro" id="IPR033714">
    <property type="entry name" value="tRNA_bind_bactPheRS"/>
</dbReference>
<dbReference type="SMART" id="SM00896">
    <property type="entry name" value="FDX-ACB"/>
    <property type="match status" value="1"/>
</dbReference>
<dbReference type="InterPro" id="IPR005121">
    <property type="entry name" value="Fdx_antiC-bd"/>
</dbReference>
<dbReference type="SMART" id="SM00874">
    <property type="entry name" value="B5"/>
    <property type="match status" value="1"/>
</dbReference>
<dbReference type="GO" id="GO:0004826">
    <property type="term" value="F:phenylalanine-tRNA ligase activity"/>
    <property type="evidence" value="ECO:0007669"/>
    <property type="project" value="UniProtKB-UniRule"/>
</dbReference>
<dbReference type="HOGENOM" id="CLU_016891_0_0_6"/>
<feature type="binding site" evidence="15">
    <location>
        <position position="454"/>
    </location>
    <ligand>
        <name>Mg(2+)</name>
        <dbReference type="ChEBI" id="CHEBI:18420"/>
        <note>shared with alpha subunit</note>
    </ligand>
</feature>
<evidence type="ECO:0000256" key="10">
    <source>
        <dbReference type="ARBA" id="ARBA00022842"/>
    </source>
</evidence>
<evidence type="ECO:0000259" key="19">
    <source>
        <dbReference type="PROSITE" id="PS51483"/>
    </source>
</evidence>
<gene>
    <name evidence="15" type="primary">pheT</name>
    <name evidence="20" type="ORF">S7S_10370</name>
</gene>
<evidence type="ECO:0000256" key="2">
    <source>
        <dbReference type="ARBA" id="ARBA00008653"/>
    </source>
</evidence>
<evidence type="ECO:0000256" key="1">
    <source>
        <dbReference type="ARBA" id="ARBA00004496"/>
    </source>
</evidence>
<feature type="binding site" evidence="15">
    <location>
        <position position="460"/>
    </location>
    <ligand>
        <name>Mg(2+)</name>
        <dbReference type="ChEBI" id="CHEBI:18420"/>
        <note>shared with alpha subunit</note>
    </ligand>
</feature>
<dbReference type="KEGG" id="apac:S7S_10370"/>
<dbReference type="GO" id="GO:0000287">
    <property type="term" value="F:magnesium ion binding"/>
    <property type="evidence" value="ECO:0007669"/>
    <property type="project" value="UniProtKB-UniRule"/>
</dbReference>
<evidence type="ECO:0000256" key="3">
    <source>
        <dbReference type="ARBA" id="ARBA00011209"/>
    </source>
</evidence>
<evidence type="ECO:0000256" key="9">
    <source>
        <dbReference type="ARBA" id="ARBA00022840"/>
    </source>
</evidence>
<keyword evidence="8 15" id="KW-0547">Nucleotide-binding</keyword>
<keyword evidence="12 15" id="KW-0648">Protein biosynthesis</keyword>
<feature type="domain" description="TRNA-binding" evidence="17">
    <location>
        <begin position="39"/>
        <end position="147"/>
    </location>
</feature>
<dbReference type="InterPro" id="IPR036690">
    <property type="entry name" value="Fdx_antiC-bd_sf"/>
</dbReference>
<dbReference type="PROSITE" id="PS50886">
    <property type="entry name" value="TRBD"/>
    <property type="match status" value="1"/>
</dbReference>
<dbReference type="GO" id="GO:0006432">
    <property type="term" value="P:phenylalanyl-tRNA aminoacylation"/>
    <property type="evidence" value="ECO:0007669"/>
    <property type="project" value="UniProtKB-UniRule"/>
</dbReference>
<dbReference type="Gene3D" id="3.30.56.10">
    <property type="match status" value="2"/>
</dbReference>
<dbReference type="OrthoDB" id="9805455at2"/>
<comment type="similarity">
    <text evidence="2 15">Belongs to the phenylalanyl-tRNA synthetase beta subunit family. Type 1 subfamily.</text>
</comment>
<dbReference type="InterPro" id="IPR012340">
    <property type="entry name" value="NA-bd_OB-fold"/>
</dbReference>
<dbReference type="PROSITE" id="PS51447">
    <property type="entry name" value="FDX_ACB"/>
    <property type="match status" value="1"/>
</dbReference>
<keyword evidence="4 15" id="KW-0963">Cytoplasm</keyword>
<dbReference type="HAMAP" id="MF_00283">
    <property type="entry name" value="Phe_tRNA_synth_beta1"/>
    <property type="match status" value="1"/>
</dbReference>
<comment type="catalytic activity">
    <reaction evidence="14 15">
        <text>tRNA(Phe) + L-phenylalanine + ATP = L-phenylalanyl-tRNA(Phe) + AMP + diphosphate + H(+)</text>
        <dbReference type="Rhea" id="RHEA:19413"/>
        <dbReference type="Rhea" id="RHEA-COMP:9668"/>
        <dbReference type="Rhea" id="RHEA-COMP:9699"/>
        <dbReference type="ChEBI" id="CHEBI:15378"/>
        <dbReference type="ChEBI" id="CHEBI:30616"/>
        <dbReference type="ChEBI" id="CHEBI:33019"/>
        <dbReference type="ChEBI" id="CHEBI:58095"/>
        <dbReference type="ChEBI" id="CHEBI:78442"/>
        <dbReference type="ChEBI" id="CHEBI:78531"/>
        <dbReference type="ChEBI" id="CHEBI:456215"/>
        <dbReference type="EC" id="6.1.1.20"/>
    </reaction>
</comment>
<dbReference type="STRING" id="391936.S7S_10370"/>
<organism evidence="20 21">
    <name type="scientific">Isoalcanivorax pacificus W11-5</name>
    <dbReference type="NCBI Taxonomy" id="391936"/>
    <lineage>
        <taxon>Bacteria</taxon>
        <taxon>Pseudomonadati</taxon>
        <taxon>Pseudomonadota</taxon>
        <taxon>Gammaproteobacteria</taxon>
        <taxon>Oceanospirillales</taxon>
        <taxon>Alcanivoracaceae</taxon>
        <taxon>Isoalcanivorax</taxon>
    </lineage>
</organism>